<dbReference type="Gene3D" id="1.10.10.60">
    <property type="entry name" value="Homeodomain-like"/>
    <property type="match status" value="1"/>
</dbReference>
<dbReference type="InterPro" id="IPR015126">
    <property type="entry name" value="Mu_I-gamma"/>
</dbReference>
<dbReference type="EMBL" id="AZQP01000024">
    <property type="protein sequence ID" value="EYE88294.1"/>
    <property type="molecule type" value="Genomic_DNA"/>
</dbReference>
<evidence type="ECO:0000259" key="1">
    <source>
        <dbReference type="Pfam" id="PF09039"/>
    </source>
</evidence>
<dbReference type="Pfam" id="PF09039">
    <property type="entry name" value="HTH_Tnp_Mu_2"/>
    <property type="match status" value="1"/>
</dbReference>
<gene>
    <name evidence="2" type="ORF">Q428_08825</name>
</gene>
<reference evidence="2 3" key="1">
    <citation type="journal article" date="2014" name="Genome Announc.">
        <title>Draft Genome Sequence of Fervidicella metallireducens Strain AeBT, an Iron-Reducing Thermoanaerobe from the Great Artesian Basin.</title>
        <authorList>
            <person name="Patel B.K."/>
        </authorList>
    </citation>
    <scope>NUCLEOTIDE SEQUENCE [LARGE SCALE GENOMIC DNA]</scope>
    <source>
        <strain evidence="2 3">AeB</strain>
    </source>
</reference>
<dbReference type="Proteomes" id="UP000019681">
    <property type="component" value="Unassembled WGS sequence"/>
</dbReference>
<evidence type="ECO:0000313" key="2">
    <source>
        <dbReference type="EMBL" id="EYE88294.1"/>
    </source>
</evidence>
<dbReference type="STRING" id="1403537.Q428_08825"/>
<protein>
    <recommendedName>
        <fullName evidence="1">Mu DNA binding I gamma subdomain domain-containing protein</fullName>
    </recommendedName>
</protein>
<name>A0A017RV41_9CLOT</name>
<dbReference type="RefSeq" id="WP_051515064.1">
    <property type="nucleotide sequence ID" value="NZ_AZQP01000024.1"/>
</dbReference>
<dbReference type="OrthoDB" id="9794201at2"/>
<comment type="caution">
    <text evidence="2">The sequence shown here is derived from an EMBL/GenBank/DDBJ whole genome shotgun (WGS) entry which is preliminary data.</text>
</comment>
<proteinExistence type="predicted"/>
<evidence type="ECO:0000313" key="3">
    <source>
        <dbReference type="Proteomes" id="UP000019681"/>
    </source>
</evidence>
<dbReference type="AlphaFoldDB" id="A0A017RV41"/>
<keyword evidence="3" id="KW-1185">Reference proteome</keyword>
<accession>A0A017RV41</accession>
<organism evidence="2 3">
    <name type="scientific">Fervidicella metallireducens AeB</name>
    <dbReference type="NCBI Taxonomy" id="1403537"/>
    <lineage>
        <taxon>Bacteria</taxon>
        <taxon>Bacillati</taxon>
        <taxon>Bacillota</taxon>
        <taxon>Clostridia</taxon>
        <taxon>Eubacteriales</taxon>
        <taxon>Clostridiaceae</taxon>
        <taxon>Fervidicella</taxon>
    </lineage>
</organism>
<sequence length="272" mass="31977">MDLLTVKEVAELKGCTERYIRKIIKDGKLEAQEDSDPKNNIKQYLVPVSALPEELQKKYYAKIKSDAVPIVPELKEPKKTKKKLIEKKAFDAFSASEREEITLWSEILKEWQEVRNRYKSKTEADPLFVASMKLKYPDLSISEDILYRKYAAYKEGDLEGLLDKRGGWNRGKSSIPQEIWEGFLYYYLDDRKLPVSQCYQITQEWMKEFYPEMLADMASERTFRRKIETIPKAVLKLMREGEKLALMNVCHILKGYMMTLKLMMYGLQIIIL</sequence>
<feature type="domain" description="Mu DNA binding I gamma subdomain" evidence="1">
    <location>
        <begin position="161"/>
        <end position="247"/>
    </location>
</feature>